<dbReference type="SUPFAM" id="SSF161098">
    <property type="entry name" value="MetI-like"/>
    <property type="match status" value="1"/>
</dbReference>
<organism evidence="9 10">
    <name type="scientific">Streptomyces oceani</name>
    <dbReference type="NCBI Taxonomy" id="1075402"/>
    <lineage>
        <taxon>Bacteria</taxon>
        <taxon>Bacillati</taxon>
        <taxon>Actinomycetota</taxon>
        <taxon>Actinomycetes</taxon>
        <taxon>Kitasatosporales</taxon>
        <taxon>Streptomycetaceae</taxon>
        <taxon>Streptomyces</taxon>
    </lineage>
</organism>
<keyword evidence="3" id="KW-1003">Cell membrane</keyword>
<feature type="domain" description="ABC transmembrane type-1" evidence="8">
    <location>
        <begin position="106"/>
        <end position="315"/>
    </location>
</feature>
<dbReference type="InterPro" id="IPR000515">
    <property type="entry name" value="MetI-like"/>
</dbReference>
<dbReference type="InterPro" id="IPR035906">
    <property type="entry name" value="MetI-like_sf"/>
</dbReference>
<protein>
    <submittedName>
        <fullName evidence="9">ABC transporter permease</fullName>
    </submittedName>
</protein>
<dbReference type="PROSITE" id="PS50928">
    <property type="entry name" value="ABC_TM1"/>
    <property type="match status" value="1"/>
</dbReference>
<keyword evidence="10" id="KW-1185">Reference proteome</keyword>
<evidence type="ECO:0000256" key="6">
    <source>
        <dbReference type="ARBA" id="ARBA00023136"/>
    </source>
</evidence>
<feature type="transmembrane region" description="Helical" evidence="7">
    <location>
        <begin position="186"/>
        <end position="205"/>
    </location>
</feature>
<dbReference type="PANTHER" id="PTHR43163:SF6">
    <property type="entry name" value="DIPEPTIDE TRANSPORT SYSTEM PERMEASE PROTEIN DPPB-RELATED"/>
    <property type="match status" value="1"/>
</dbReference>
<dbReference type="GO" id="GO:0005886">
    <property type="term" value="C:plasma membrane"/>
    <property type="evidence" value="ECO:0007669"/>
    <property type="project" value="UniProtKB-SubCell"/>
</dbReference>
<evidence type="ECO:0000256" key="7">
    <source>
        <dbReference type="RuleBase" id="RU363032"/>
    </source>
</evidence>
<dbReference type="Pfam" id="PF00528">
    <property type="entry name" value="BPD_transp_1"/>
    <property type="match status" value="1"/>
</dbReference>
<dbReference type="STRING" id="1075402.AN216_25990"/>
<accession>A0A1E7JJ28</accession>
<evidence type="ECO:0000256" key="4">
    <source>
        <dbReference type="ARBA" id="ARBA00022692"/>
    </source>
</evidence>
<feature type="transmembrane region" description="Helical" evidence="7">
    <location>
        <begin position="294"/>
        <end position="318"/>
    </location>
</feature>
<dbReference type="EMBL" id="LJGU01000164">
    <property type="protein sequence ID" value="OEU87657.1"/>
    <property type="molecule type" value="Genomic_DNA"/>
</dbReference>
<evidence type="ECO:0000313" key="9">
    <source>
        <dbReference type="EMBL" id="OEU87657.1"/>
    </source>
</evidence>
<feature type="transmembrane region" description="Helical" evidence="7">
    <location>
        <begin position="12"/>
        <end position="30"/>
    </location>
</feature>
<comment type="caution">
    <text evidence="9">The sequence shown here is derived from an EMBL/GenBank/DDBJ whole genome shotgun (WGS) entry which is preliminary data.</text>
</comment>
<evidence type="ECO:0000313" key="10">
    <source>
        <dbReference type="Proteomes" id="UP000176101"/>
    </source>
</evidence>
<dbReference type="PANTHER" id="PTHR43163">
    <property type="entry name" value="DIPEPTIDE TRANSPORT SYSTEM PERMEASE PROTEIN DPPB-RELATED"/>
    <property type="match status" value="1"/>
</dbReference>
<dbReference type="Pfam" id="PF19300">
    <property type="entry name" value="BPD_transp_1_N"/>
    <property type="match status" value="1"/>
</dbReference>
<dbReference type="AlphaFoldDB" id="A0A1E7JJ28"/>
<evidence type="ECO:0000259" key="8">
    <source>
        <dbReference type="PROSITE" id="PS50928"/>
    </source>
</evidence>
<keyword evidence="2 7" id="KW-0813">Transport</keyword>
<dbReference type="GO" id="GO:0055085">
    <property type="term" value="P:transmembrane transport"/>
    <property type="evidence" value="ECO:0007669"/>
    <property type="project" value="InterPro"/>
</dbReference>
<reference evidence="9 10" key="1">
    <citation type="journal article" date="2016" name="Front. Microbiol.">
        <title>Comparative Genomics Analysis of Streptomyces Species Reveals Their Adaptation to the Marine Environment and Their Diversity at the Genomic Level.</title>
        <authorList>
            <person name="Tian X."/>
            <person name="Zhang Z."/>
            <person name="Yang T."/>
            <person name="Chen M."/>
            <person name="Li J."/>
            <person name="Chen F."/>
            <person name="Yang J."/>
            <person name="Li W."/>
            <person name="Zhang B."/>
            <person name="Zhang Z."/>
            <person name="Wu J."/>
            <person name="Zhang C."/>
            <person name="Long L."/>
            <person name="Xiao J."/>
        </authorList>
    </citation>
    <scope>NUCLEOTIDE SEQUENCE [LARGE SCALE GENOMIC DNA]</scope>
    <source>
        <strain evidence="9 10">SCSIO 02100</strain>
    </source>
</reference>
<keyword evidence="5 7" id="KW-1133">Transmembrane helix</keyword>
<evidence type="ECO:0000256" key="2">
    <source>
        <dbReference type="ARBA" id="ARBA00022448"/>
    </source>
</evidence>
<comment type="subcellular location">
    <subcellularLocation>
        <location evidence="1 7">Cell membrane</location>
        <topology evidence="1 7">Multi-pass membrane protein</topology>
    </subcellularLocation>
</comment>
<dbReference type="Gene3D" id="1.10.3720.10">
    <property type="entry name" value="MetI-like"/>
    <property type="match status" value="1"/>
</dbReference>
<feature type="transmembrane region" description="Helical" evidence="7">
    <location>
        <begin position="241"/>
        <end position="267"/>
    </location>
</feature>
<name>A0A1E7JJ28_9ACTN</name>
<proteinExistence type="inferred from homology"/>
<gene>
    <name evidence="9" type="ORF">AN216_25990</name>
</gene>
<dbReference type="PATRIC" id="fig|1075402.3.peg.5615"/>
<dbReference type="Proteomes" id="UP000176101">
    <property type="component" value="Unassembled WGS sequence"/>
</dbReference>
<comment type="similarity">
    <text evidence="7">Belongs to the binding-protein-dependent transport system permease family.</text>
</comment>
<evidence type="ECO:0000256" key="1">
    <source>
        <dbReference type="ARBA" id="ARBA00004651"/>
    </source>
</evidence>
<evidence type="ECO:0000256" key="3">
    <source>
        <dbReference type="ARBA" id="ARBA00022475"/>
    </source>
</evidence>
<dbReference type="CDD" id="cd06261">
    <property type="entry name" value="TM_PBP2"/>
    <property type="match status" value="1"/>
</dbReference>
<dbReference type="InterPro" id="IPR045621">
    <property type="entry name" value="BPD_transp_1_N"/>
</dbReference>
<keyword evidence="4 7" id="KW-0812">Transmembrane</keyword>
<dbReference type="RefSeq" id="WP_070199158.1">
    <property type="nucleotide sequence ID" value="NZ_LJGU01000164.1"/>
</dbReference>
<sequence length="325" mass="35822">MFRFIIRRSLGAFVILLLISAFTFFMFFAIPQDPALLACGKNCGPEALELIHKNMGLDKPVPEQYFEFMKGIVAGRDFSVGHCDAPCFGISFDDQRNVWDTIIDRLPLTVSLTVGGLVVFLAIGIGAGMIAARKKGTLTDKSVSSLSLVFSSMQIYFLGPIMLGLLVYSTGWMDSPKYVPISEDPIGWAVGLLIPWFVMALIFTAQYTRMSRSTLIEQMQEDHVRTAKAKGMSKRYVFYRYAWRGSLTPIVTILGIDLGSLLGGAIVTEQTFSLAGLGQLVIDSTNNKDLPMTMGVMLISAAFILLLNIIVDVVYGFIDPRVRLA</sequence>
<feature type="transmembrane region" description="Helical" evidence="7">
    <location>
        <begin position="143"/>
        <end position="166"/>
    </location>
</feature>
<dbReference type="OrthoDB" id="147639at2"/>
<keyword evidence="6 7" id="KW-0472">Membrane</keyword>
<evidence type="ECO:0000256" key="5">
    <source>
        <dbReference type="ARBA" id="ARBA00022989"/>
    </source>
</evidence>
<feature type="transmembrane region" description="Helical" evidence="7">
    <location>
        <begin position="108"/>
        <end position="131"/>
    </location>
</feature>